<dbReference type="InterPro" id="IPR036388">
    <property type="entry name" value="WH-like_DNA-bd_sf"/>
</dbReference>
<sequence>MMWRVHSAEPPGPGADDVVGGPISRGRPTPVGRPTPQDLPYPPGEPAGGPPARPPAGPLPGGRGGMNEADDPDEPGEPGAKGSPGERADLAAAVRAAQDGDEEAFRLLFRTVQPGLLRYLRVLVGGGPEDAEDIASEAWLQIARDLGTFSGDGDGFRGWAATIARNRAMDHLRRVRRRPTADLPFEYLAELVAAEDTAGTALDAVATSDALALISRLPRDQAEAVLLRVVLGLDAESAAQVLGKRSGSVRMAAHRGLRKLAKLLEPTGGAAGGVPARAGAAPPAVPPQAARPVRGVHSGTSPASSGNSPQGVTQPRAATLKDMR</sequence>
<accession>A0ABN2Z9G1</accession>
<dbReference type="Gene3D" id="1.10.1740.10">
    <property type="match status" value="1"/>
</dbReference>
<dbReference type="SUPFAM" id="SSF88946">
    <property type="entry name" value="Sigma2 domain of RNA polymerase sigma factors"/>
    <property type="match status" value="1"/>
</dbReference>
<dbReference type="InterPro" id="IPR013324">
    <property type="entry name" value="RNA_pol_sigma_r3/r4-like"/>
</dbReference>
<evidence type="ECO:0000313" key="8">
    <source>
        <dbReference type="EMBL" id="GAA2138773.1"/>
    </source>
</evidence>
<evidence type="ECO:0000256" key="1">
    <source>
        <dbReference type="ARBA" id="ARBA00010641"/>
    </source>
</evidence>
<dbReference type="InterPro" id="IPR013249">
    <property type="entry name" value="RNA_pol_sigma70_r4_t2"/>
</dbReference>
<dbReference type="InterPro" id="IPR013325">
    <property type="entry name" value="RNA_pol_sigma_r2"/>
</dbReference>
<evidence type="ECO:0000256" key="4">
    <source>
        <dbReference type="ARBA" id="ARBA00023163"/>
    </source>
</evidence>
<evidence type="ECO:0000259" key="6">
    <source>
        <dbReference type="Pfam" id="PF04542"/>
    </source>
</evidence>
<evidence type="ECO:0000256" key="5">
    <source>
        <dbReference type="SAM" id="MobiDB-lite"/>
    </source>
</evidence>
<feature type="domain" description="RNA polymerase sigma-70 region 2" evidence="6">
    <location>
        <begin position="108"/>
        <end position="178"/>
    </location>
</feature>
<comment type="caution">
    <text evidence="8">The sequence shown here is derived from an EMBL/GenBank/DDBJ whole genome shotgun (WGS) entry which is preliminary data.</text>
</comment>
<dbReference type="NCBIfam" id="TIGR02937">
    <property type="entry name" value="sigma70-ECF"/>
    <property type="match status" value="1"/>
</dbReference>
<evidence type="ECO:0000256" key="3">
    <source>
        <dbReference type="ARBA" id="ARBA00023082"/>
    </source>
</evidence>
<feature type="compositionally biased region" description="Low complexity" evidence="5">
    <location>
        <begin position="274"/>
        <end position="296"/>
    </location>
</feature>
<dbReference type="PANTHER" id="PTHR43133">
    <property type="entry name" value="RNA POLYMERASE ECF-TYPE SIGMA FACTO"/>
    <property type="match status" value="1"/>
</dbReference>
<feature type="compositionally biased region" description="Polar residues" evidence="5">
    <location>
        <begin position="298"/>
        <end position="313"/>
    </location>
</feature>
<evidence type="ECO:0008006" key="10">
    <source>
        <dbReference type="Google" id="ProtNLM"/>
    </source>
</evidence>
<name>A0ABN2Z9G1_9ACTN</name>
<dbReference type="InterPro" id="IPR014284">
    <property type="entry name" value="RNA_pol_sigma-70_dom"/>
</dbReference>
<dbReference type="InterPro" id="IPR007627">
    <property type="entry name" value="RNA_pol_sigma70_r2"/>
</dbReference>
<feature type="region of interest" description="Disordered" evidence="5">
    <location>
        <begin position="274"/>
        <end position="324"/>
    </location>
</feature>
<dbReference type="Pfam" id="PF04542">
    <property type="entry name" value="Sigma70_r2"/>
    <property type="match status" value="1"/>
</dbReference>
<feature type="region of interest" description="Disordered" evidence="5">
    <location>
        <begin position="1"/>
        <end position="86"/>
    </location>
</feature>
<dbReference type="Pfam" id="PF08281">
    <property type="entry name" value="Sigma70_r4_2"/>
    <property type="match status" value="1"/>
</dbReference>
<dbReference type="SUPFAM" id="SSF88659">
    <property type="entry name" value="Sigma3 and sigma4 domains of RNA polymerase sigma factors"/>
    <property type="match status" value="1"/>
</dbReference>
<feature type="compositionally biased region" description="Low complexity" evidence="5">
    <location>
        <begin position="14"/>
        <end position="30"/>
    </location>
</feature>
<keyword evidence="2" id="KW-0805">Transcription regulation</keyword>
<comment type="similarity">
    <text evidence="1">Belongs to the sigma-70 factor family. ECF subfamily.</text>
</comment>
<keyword evidence="4" id="KW-0804">Transcription</keyword>
<gene>
    <name evidence="8" type="ORF">GCM10009760_20360</name>
</gene>
<evidence type="ECO:0000256" key="2">
    <source>
        <dbReference type="ARBA" id="ARBA00023015"/>
    </source>
</evidence>
<evidence type="ECO:0000313" key="9">
    <source>
        <dbReference type="Proteomes" id="UP001422759"/>
    </source>
</evidence>
<feature type="domain" description="RNA polymerase sigma factor 70 region 4 type 2" evidence="7">
    <location>
        <begin position="211"/>
        <end position="260"/>
    </location>
</feature>
<evidence type="ECO:0000259" key="7">
    <source>
        <dbReference type="Pfam" id="PF08281"/>
    </source>
</evidence>
<proteinExistence type="inferred from homology"/>
<protein>
    <recommendedName>
        <fullName evidence="10">RNA polymerase sigma factor</fullName>
    </recommendedName>
</protein>
<reference evidence="8 9" key="1">
    <citation type="journal article" date="2019" name="Int. J. Syst. Evol. Microbiol.">
        <title>The Global Catalogue of Microorganisms (GCM) 10K type strain sequencing project: providing services to taxonomists for standard genome sequencing and annotation.</title>
        <authorList>
            <consortium name="The Broad Institute Genomics Platform"/>
            <consortium name="The Broad Institute Genome Sequencing Center for Infectious Disease"/>
            <person name="Wu L."/>
            <person name="Ma J."/>
        </authorList>
    </citation>
    <scope>NUCLEOTIDE SEQUENCE [LARGE SCALE GENOMIC DNA]</scope>
    <source>
        <strain evidence="8 9">JCM 14560</strain>
    </source>
</reference>
<dbReference type="EMBL" id="BAAANT010000008">
    <property type="protein sequence ID" value="GAA2138773.1"/>
    <property type="molecule type" value="Genomic_DNA"/>
</dbReference>
<feature type="compositionally biased region" description="Pro residues" evidence="5">
    <location>
        <begin position="31"/>
        <end position="58"/>
    </location>
</feature>
<dbReference type="PANTHER" id="PTHR43133:SF66">
    <property type="entry name" value="ECF RNA POLYMERASE SIGMA FACTOR SIGK"/>
    <property type="match status" value="1"/>
</dbReference>
<organism evidence="8 9">
    <name type="scientific">Kitasatospora kazusensis</name>
    <dbReference type="NCBI Taxonomy" id="407974"/>
    <lineage>
        <taxon>Bacteria</taxon>
        <taxon>Bacillati</taxon>
        <taxon>Actinomycetota</taxon>
        <taxon>Actinomycetes</taxon>
        <taxon>Kitasatosporales</taxon>
        <taxon>Streptomycetaceae</taxon>
        <taxon>Kitasatospora</taxon>
    </lineage>
</organism>
<dbReference type="InterPro" id="IPR039425">
    <property type="entry name" value="RNA_pol_sigma-70-like"/>
</dbReference>
<keyword evidence="3" id="KW-0731">Sigma factor</keyword>
<keyword evidence="9" id="KW-1185">Reference proteome</keyword>
<dbReference type="Proteomes" id="UP001422759">
    <property type="component" value="Unassembled WGS sequence"/>
</dbReference>
<dbReference type="Gene3D" id="1.10.10.10">
    <property type="entry name" value="Winged helix-like DNA-binding domain superfamily/Winged helix DNA-binding domain"/>
    <property type="match status" value="1"/>
</dbReference>